<organism evidence="3 4">
    <name type="scientific">Nesterenkonia flava</name>
    <dbReference type="NCBI Taxonomy" id="469799"/>
    <lineage>
        <taxon>Bacteria</taxon>
        <taxon>Bacillati</taxon>
        <taxon>Actinomycetota</taxon>
        <taxon>Actinomycetes</taxon>
        <taxon>Micrococcales</taxon>
        <taxon>Micrococcaceae</taxon>
        <taxon>Nesterenkonia</taxon>
    </lineage>
</organism>
<feature type="compositionally biased region" description="Polar residues" evidence="1">
    <location>
        <begin position="133"/>
        <end position="149"/>
    </location>
</feature>
<feature type="transmembrane region" description="Helical" evidence="2">
    <location>
        <begin position="233"/>
        <end position="254"/>
    </location>
</feature>
<keyword evidence="2" id="KW-0812">Transmembrane</keyword>
<dbReference type="EMBL" id="JAVKGT010000025">
    <property type="protein sequence ID" value="MDR5712445.1"/>
    <property type="molecule type" value="Genomic_DNA"/>
</dbReference>
<feature type="transmembrane region" description="Helical" evidence="2">
    <location>
        <begin position="318"/>
        <end position="335"/>
    </location>
</feature>
<accession>A0ABU1FUV3</accession>
<keyword evidence="2" id="KW-1133">Transmembrane helix</keyword>
<sequence length="336" mass="35530">MELVVVVVLLLLSVPFLLGMGLGFALGRRSARREMQRERTAQPQAPLVSDLSRTRPAWQRTGPESPPAPHSDSAVPPRVRSGEQVPDPSQKTTSWQDSTDRPSPQAQTEADPAGRARQEPEAAPWQSIKERWQAQSAQDQATPGSESPNQGPPEGLRPPSPQPTGPGPQTGWGSPARGLGAPQPPDAAQPDKRGTPRSPADERRTINVALYIGGLVLTAAALAFVAATQNPVVTAAALIAAYVVFAVTGLALAVRIPLLKPAGLALFGTSLALLAVAAIPVNEAFIRNGYITWLLVSLIGVLGYGFACVHLDSRVPGYLVIPFFYSTVFSSTAVLQ</sequence>
<proteinExistence type="predicted"/>
<feature type="compositionally biased region" description="Pro residues" evidence="1">
    <location>
        <begin position="155"/>
        <end position="166"/>
    </location>
</feature>
<keyword evidence="4" id="KW-1185">Reference proteome</keyword>
<feature type="transmembrane region" description="Helical" evidence="2">
    <location>
        <begin position="291"/>
        <end position="311"/>
    </location>
</feature>
<evidence type="ECO:0000313" key="4">
    <source>
        <dbReference type="Proteomes" id="UP001260872"/>
    </source>
</evidence>
<feature type="compositionally biased region" description="Polar residues" evidence="1">
    <location>
        <begin position="87"/>
        <end position="108"/>
    </location>
</feature>
<feature type="region of interest" description="Disordered" evidence="1">
    <location>
        <begin position="35"/>
        <end position="200"/>
    </location>
</feature>
<protein>
    <submittedName>
        <fullName evidence="3">Uncharacterized protein</fullName>
    </submittedName>
</protein>
<feature type="compositionally biased region" description="Basic and acidic residues" evidence="1">
    <location>
        <begin position="189"/>
        <end position="200"/>
    </location>
</feature>
<gene>
    <name evidence="3" type="ORF">RH857_09930</name>
</gene>
<reference evidence="4" key="1">
    <citation type="submission" date="2023-07" db="EMBL/GenBank/DDBJ databases">
        <title>Description of three actinobacteria isolated from air of manufacturing shop in a pharmaceutical factory.</title>
        <authorList>
            <person name="Zhang D.-F."/>
        </authorList>
    </citation>
    <scope>NUCLEOTIDE SEQUENCE [LARGE SCALE GENOMIC DNA]</scope>
    <source>
        <strain evidence="4">CCTCC AB 207010</strain>
    </source>
</reference>
<evidence type="ECO:0000256" key="2">
    <source>
        <dbReference type="SAM" id="Phobius"/>
    </source>
</evidence>
<feature type="transmembrane region" description="Helical" evidence="2">
    <location>
        <begin position="208"/>
        <end position="227"/>
    </location>
</feature>
<evidence type="ECO:0000313" key="3">
    <source>
        <dbReference type="EMBL" id="MDR5712445.1"/>
    </source>
</evidence>
<keyword evidence="2" id="KW-0472">Membrane</keyword>
<evidence type="ECO:0000256" key="1">
    <source>
        <dbReference type="SAM" id="MobiDB-lite"/>
    </source>
</evidence>
<feature type="transmembrane region" description="Helical" evidence="2">
    <location>
        <begin position="261"/>
        <end position="279"/>
    </location>
</feature>
<feature type="transmembrane region" description="Helical" evidence="2">
    <location>
        <begin position="6"/>
        <end position="27"/>
    </location>
</feature>
<dbReference type="RefSeq" id="WP_310537818.1">
    <property type="nucleotide sequence ID" value="NZ_BAAAOC010000083.1"/>
</dbReference>
<name>A0ABU1FUV3_9MICC</name>
<dbReference type="Proteomes" id="UP001260872">
    <property type="component" value="Unassembled WGS sequence"/>
</dbReference>
<comment type="caution">
    <text evidence="3">The sequence shown here is derived from an EMBL/GenBank/DDBJ whole genome shotgun (WGS) entry which is preliminary data.</text>
</comment>